<evidence type="ECO:0000313" key="16">
    <source>
        <dbReference type="Proteomes" id="UP000530660"/>
    </source>
</evidence>
<dbReference type="OrthoDB" id="10261470at2759"/>
<dbReference type="SUPFAM" id="SSF50978">
    <property type="entry name" value="WD40 repeat-like"/>
    <property type="match status" value="1"/>
</dbReference>
<dbReference type="InterPro" id="IPR015943">
    <property type="entry name" value="WD40/YVTN_repeat-like_dom_sf"/>
</dbReference>
<feature type="domain" description="Coatomer alpha subunit C-terminal" evidence="13">
    <location>
        <begin position="1080"/>
        <end position="1398"/>
    </location>
</feature>
<feature type="repeat" description="WD" evidence="11">
    <location>
        <begin position="89"/>
        <end position="130"/>
    </location>
</feature>
<evidence type="ECO:0000256" key="10">
    <source>
        <dbReference type="ARBA" id="ARBA00023136"/>
    </source>
</evidence>
<dbReference type="SMART" id="SM00320">
    <property type="entry name" value="WD40"/>
    <property type="match status" value="6"/>
</dbReference>
<accession>A0A7J7ID03</accession>
<keyword evidence="10" id="KW-0472">Membrane</keyword>
<evidence type="ECO:0000256" key="9">
    <source>
        <dbReference type="ARBA" id="ARBA00023034"/>
    </source>
</evidence>
<keyword evidence="7" id="KW-0931">ER-Golgi transport</keyword>
<evidence type="ECO:0000256" key="11">
    <source>
        <dbReference type="PROSITE-ProRule" id="PRU00221"/>
    </source>
</evidence>
<dbReference type="PROSITE" id="PS50082">
    <property type="entry name" value="WD_REPEATS_2"/>
    <property type="match status" value="5"/>
</dbReference>
<dbReference type="GO" id="GO:0006891">
    <property type="term" value="P:intra-Golgi vesicle-mediated transport"/>
    <property type="evidence" value="ECO:0007669"/>
    <property type="project" value="TreeGrafter"/>
</dbReference>
<dbReference type="InterPro" id="IPR001680">
    <property type="entry name" value="WD40_rpt"/>
</dbReference>
<dbReference type="GO" id="GO:0006890">
    <property type="term" value="P:retrograde vesicle-mediated transport, Golgi to endoplasmic reticulum"/>
    <property type="evidence" value="ECO:0007669"/>
    <property type="project" value="TreeGrafter"/>
</dbReference>
<proteinExistence type="predicted"/>
<dbReference type="PROSITE" id="PS50294">
    <property type="entry name" value="WD_REPEATS_REGION"/>
    <property type="match status" value="5"/>
</dbReference>
<evidence type="ECO:0000256" key="2">
    <source>
        <dbReference type="ARBA" id="ARBA00004496"/>
    </source>
</evidence>
<dbReference type="InterPro" id="IPR019775">
    <property type="entry name" value="WD40_repeat_CS"/>
</dbReference>
<feature type="repeat" description="WD" evidence="11">
    <location>
        <begin position="262"/>
        <end position="303"/>
    </location>
</feature>
<dbReference type="GO" id="GO:0006886">
    <property type="term" value="P:intracellular protein transport"/>
    <property type="evidence" value="ECO:0007669"/>
    <property type="project" value="InterPro"/>
</dbReference>
<dbReference type="InterPro" id="IPR056176">
    <property type="entry name" value="TPR_COPA_B"/>
</dbReference>
<dbReference type="Pfam" id="PF00400">
    <property type="entry name" value="WD40"/>
    <property type="match status" value="5"/>
</dbReference>
<dbReference type="FunFam" id="1.25.40.470:FF:000002">
    <property type="entry name" value="Coatomer subunit alpha"/>
    <property type="match status" value="1"/>
</dbReference>
<comment type="subcellular location">
    <subcellularLocation>
        <location evidence="2">Cytoplasm</location>
    </subcellularLocation>
    <subcellularLocation>
        <location evidence="1">Golgi apparatus membrane</location>
        <topology evidence="1">Peripheral membrane protein</topology>
        <orientation evidence="1">Cytoplasmic side</orientation>
    </subcellularLocation>
</comment>
<keyword evidence="9" id="KW-0333">Golgi apparatus</keyword>
<dbReference type="Gene3D" id="2.130.10.10">
    <property type="entry name" value="YVTN repeat-like/Quinoprotein amine dehydrogenase"/>
    <property type="match status" value="2"/>
</dbReference>
<dbReference type="GO" id="GO:0006888">
    <property type="term" value="P:endoplasmic reticulum to Golgi vesicle-mediated transport"/>
    <property type="evidence" value="ECO:0007669"/>
    <property type="project" value="TreeGrafter"/>
</dbReference>
<dbReference type="EMBL" id="VWRR01000016">
    <property type="protein sequence ID" value="KAF6000986.1"/>
    <property type="molecule type" value="Genomic_DNA"/>
</dbReference>
<dbReference type="Gene3D" id="1.25.40.470">
    <property type="match status" value="1"/>
</dbReference>
<dbReference type="CDD" id="cd22948">
    <property type="entry name" value="Coatomer_WDAD_alpha"/>
    <property type="match status" value="1"/>
</dbReference>
<dbReference type="PRINTS" id="PR00320">
    <property type="entry name" value="GPROTEINBRPT"/>
</dbReference>
<evidence type="ECO:0000256" key="3">
    <source>
        <dbReference type="ARBA" id="ARBA00022448"/>
    </source>
</evidence>
<feature type="repeat" description="WD" evidence="11">
    <location>
        <begin position="131"/>
        <end position="165"/>
    </location>
</feature>
<gene>
    <name evidence="15" type="ORF">F1559_000612</name>
</gene>
<dbReference type="GO" id="GO:0000139">
    <property type="term" value="C:Golgi membrane"/>
    <property type="evidence" value="ECO:0007669"/>
    <property type="project" value="UniProtKB-SubCell"/>
</dbReference>
<keyword evidence="5 11" id="KW-0853">WD repeat</keyword>
<keyword evidence="8" id="KW-0653">Protein transport</keyword>
<evidence type="ECO:0000256" key="8">
    <source>
        <dbReference type="ARBA" id="ARBA00022927"/>
    </source>
</evidence>
<keyword evidence="3" id="KW-0813">Transport</keyword>
<dbReference type="Proteomes" id="UP000530660">
    <property type="component" value="Unassembled WGS sequence"/>
</dbReference>
<feature type="repeat" description="WD" evidence="11">
    <location>
        <begin position="47"/>
        <end position="78"/>
    </location>
</feature>
<dbReference type="Pfam" id="PF04053">
    <property type="entry name" value="B-prop_COPA_B_2nd"/>
    <property type="match status" value="1"/>
</dbReference>
<evidence type="ECO:0000256" key="5">
    <source>
        <dbReference type="ARBA" id="ARBA00022574"/>
    </source>
</evidence>
<evidence type="ECO:0000259" key="14">
    <source>
        <dbReference type="Pfam" id="PF23953"/>
    </source>
</evidence>
<organism evidence="15 16">
    <name type="scientific">Cyanidiococcus yangmingshanensis</name>
    <dbReference type="NCBI Taxonomy" id="2690220"/>
    <lineage>
        <taxon>Eukaryota</taxon>
        <taxon>Rhodophyta</taxon>
        <taxon>Bangiophyceae</taxon>
        <taxon>Cyanidiales</taxon>
        <taxon>Cyanidiaceae</taxon>
        <taxon>Cyanidiococcus</taxon>
    </lineage>
</organism>
<evidence type="ECO:0000259" key="12">
    <source>
        <dbReference type="Pfam" id="PF04053"/>
    </source>
</evidence>
<dbReference type="PROSITE" id="PS00678">
    <property type="entry name" value="WD_REPEATS_1"/>
    <property type="match status" value="1"/>
</dbReference>
<evidence type="ECO:0000256" key="6">
    <source>
        <dbReference type="ARBA" id="ARBA00022737"/>
    </source>
</evidence>
<comment type="caution">
    <text evidence="15">The sequence shown here is derived from an EMBL/GenBank/DDBJ whole genome shotgun (WGS) entry which is preliminary data.</text>
</comment>
<keyword evidence="16" id="KW-1185">Reference proteome</keyword>
<dbReference type="Pfam" id="PF23953">
    <property type="entry name" value="TPR_COPA_B"/>
    <property type="match status" value="1"/>
</dbReference>
<dbReference type="Pfam" id="PF06957">
    <property type="entry name" value="COPI_C"/>
    <property type="match status" value="1"/>
</dbReference>
<evidence type="ECO:0008006" key="17">
    <source>
        <dbReference type="Google" id="ProtNLM"/>
    </source>
</evidence>
<keyword evidence="6" id="KW-0677">Repeat</keyword>
<evidence type="ECO:0000313" key="15">
    <source>
        <dbReference type="EMBL" id="KAF6000986.1"/>
    </source>
</evidence>
<keyword evidence="4" id="KW-0963">Cytoplasm</keyword>
<evidence type="ECO:0000259" key="13">
    <source>
        <dbReference type="Pfam" id="PF06957"/>
    </source>
</evidence>
<dbReference type="GO" id="GO:0005198">
    <property type="term" value="F:structural molecule activity"/>
    <property type="evidence" value="ECO:0007669"/>
    <property type="project" value="InterPro"/>
</dbReference>
<name>A0A7J7ID03_9RHOD</name>
<dbReference type="InterPro" id="IPR006692">
    <property type="entry name" value="Beta-prop_COPA/B_2nd"/>
</dbReference>
<feature type="domain" description="COPA/B second beta-propeller" evidence="12">
    <location>
        <begin position="469"/>
        <end position="691"/>
    </location>
</feature>
<dbReference type="InterPro" id="IPR020472">
    <property type="entry name" value="WD40_PAC1"/>
</dbReference>
<dbReference type="PANTHER" id="PTHR19876">
    <property type="entry name" value="COATOMER"/>
    <property type="match status" value="1"/>
</dbReference>
<dbReference type="InterPro" id="IPR050844">
    <property type="entry name" value="Coatomer_complex_subunit"/>
</dbReference>
<sequence length="1420" mass="155913">MLVSFESKSSRVKGLSFHPKRPWILASLHSGAIQLLDYRLATVIDTYHEHDGPVRGIAFHPTQPLFVSGGDDAKIKVFHYGLRRCLFTLTGHADYIRTVQFHHELPWIVSASDDQTVRVWNWQNRTCLAVLSGHNHYVMCASFHPTEDLVVSASLDQTIRVWDVSGLGGGSANAAQAIAAVTAAGLWSAGSASSYQDHHAGGAPGPLRLGPGANPANALGIGGGSSTGFGPGAFGGTSGAGGISGVIDRLGGSLEVAVKFTLEGHTRGVNWASFHPTLPLIVSGADDRTIKLWRYTESRAWEVDTLRGHVNNVSCVLFHPHLDVIVSNSEDKTIRVWDLVRRSCVAVFRREMDRFWILAMHPHLNMIAAGHDSGCMVFKLQRERPPFAIIEGGVLVYVRDRLVRALQLDTGREWPVCVARGRLPAGDAGAPWPATARNGNSSGTGFGSNVSSSGLFGLTTGSGMLAPPPRRLQYQALERTLLLQYDAEGGFAELYQFPARIDEPRAATGDGQELQIEPRRIQALSSVLLGQNRWLTLEEDGLVMREIRQNSERRIALPAPGIRHIFPAAAGLVLLAAREHVLLWDWQRQKALATLDAPLVQYAVWSEDRAQVALLAKHTLWLANRNLERLAFIHETMRIKSAAWDESQVLLYSTMSHLKYCLPNGDSGIVCTLREPLYLTWVRGPAVAALDRRAQPQTLAIDPAEYTFKLLLWRQRYDQVRQALAESRLPGKSMISYLQQKGYLDIALWFADEPQTRFVLALHAGYLETALEIALQLDDHDAWESLAKKALEYGQVRLAELCFQRLKNLERLLFLYVMTGDWAKLERLYHIAESQKDLVAQLQIALILGDVDCRIHVLEAAGLDTLASLTKTTYAACSPRDVETSTEPTLTLAPSLALLQSPLTAIDETWASEDWPLLPAADAGRIAGDGATGYLRARDIDQTRQVSGPVLDDLHEASVSESAPKPLRVSVSIHESQTGIATGPGQRSAALLDSEAANAAHSTAEHDLVRFLPAEEDSTIDDGWADTLDLELPPDAVSSPASDREHVSAANASNATISALPDASGTLPVDESRLLLLEDVAIEAGSSRSDQWRARADAPGEWVLAGDPQRALALLTQQIALAEPAVLQPVLRALQAAAWTSVPSSTPACLGLLRPCISRGQGVSSQISCLPFPISCQVLERRLEHILGFVTRGAFVEADRHLLSLLWIIPFVVVDREAEAEEARLRSLLSTCREYRLGMRLVLEQRQCKSRGIESDSDRERLVQLAALFTHCNLEPSHLVLALRAAMKLAYEQQFYELASRFARRILETEPTPELEAASKKVIAFAERRLSERRPGITNNSSELESRHLPPSLYDERQTFVIDAERLVPIYADESPRSCPYCAASYSRAVRCTICLLSRLDAEPVPTGIVFRPRGAAGNP</sequence>
<protein>
    <recommendedName>
        <fullName evidence="17">Coatomer subunit alpha</fullName>
    </recommendedName>
</protein>
<reference evidence="15 16" key="1">
    <citation type="journal article" date="2020" name="J. Phycol.">
        <title>Comparative genome analysis reveals Cyanidiococcus gen. nov., a new extremophilic red algal genus sister to Cyanidioschyzon (Cyanidioschyzonaceae, Rhodophyta).</title>
        <authorList>
            <person name="Liu S.-L."/>
            <person name="Chiang Y.-R."/>
            <person name="Yoon H.S."/>
            <person name="Fu H.-Y."/>
        </authorList>
    </citation>
    <scope>NUCLEOTIDE SEQUENCE [LARGE SCALE GENOMIC DNA]</scope>
    <source>
        <strain evidence="15 16">THAL066</strain>
    </source>
</reference>
<evidence type="ECO:0000256" key="1">
    <source>
        <dbReference type="ARBA" id="ARBA00004255"/>
    </source>
</evidence>
<evidence type="ECO:0000256" key="7">
    <source>
        <dbReference type="ARBA" id="ARBA00022892"/>
    </source>
</evidence>
<dbReference type="InterPro" id="IPR047312">
    <property type="entry name" value="Coatomer_alpha_WD-assoc_reg"/>
</dbReference>
<feature type="domain" description="COPA/B TPR" evidence="14">
    <location>
        <begin position="733"/>
        <end position="876"/>
    </location>
</feature>
<feature type="repeat" description="WD" evidence="11">
    <location>
        <begin position="306"/>
        <end position="347"/>
    </location>
</feature>
<dbReference type="InterPro" id="IPR010714">
    <property type="entry name" value="Coatomer_asu_C"/>
</dbReference>
<dbReference type="PANTHER" id="PTHR19876:SF1">
    <property type="entry name" value="COATOMER SUBUNIT ALPHA"/>
    <property type="match status" value="1"/>
</dbReference>
<dbReference type="InterPro" id="IPR036322">
    <property type="entry name" value="WD40_repeat_dom_sf"/>
</dbReference>
<evidence type="ECO:0000256" key="4">
    <source>
        <dbReference type="ARBA" id="ARBA00022490"/>
    </source>
</evidence>
<dbReference type="GO" id="GO:0030126">
    <property type="term" value="C:COPI vesicle coat"/>
    <property type="evidence" value="ECO:0007669"/>
    <property type="project" value="InterPro"/>
</dbReference>
<dbReference type="CDD" id="cd00200">
    <property type="entry name" value="WD40"/>
    <property type="match status" value="1"/>
</dbReference>